<organism evidence="4 5">
    <name type="scientific">Streptantibioticus rubrisoli</name>
    <dbReference type="NCBI Taxonomy" id="1387313"/>
    <lineage>
        <taxon>Bacteria</taxon>
        <taxon>Bacillati</taxon>
        <taxon>Actinomycetota</taxon>
        <taxon>Actinomycetes</taxon>
        <taxon>Kitasatosporales</taxon>
        <taxon>Streptomycetaceae</taxon>
        <taxon>Streptantibioticus</taxon>
    </lineage>
</organism>
<evidence type="ECO:0000313" key="5">
    <source>
        <dbReference type="Proteomes" id="UP001206206"/>
    </source>
</evidence>
<dbReference type="InterPro" id="IPR008978">
    <property type="entry name" value="HSP20-like_chaperone"/>
</dbReference>
<dbReference type="PANTHER" id="PTHR11527">
    <property type="entry name" value="HEAT-SHOCK PROTEIN 20 FAMILY MEMBER"/>
    <property type="match status" value="1"/>
</dbReference>
<feature type="domain" description="SHSP" evidence="3">
    <location>
        <begin position="30"/>
        <end position="140"/>
    </location>
</feature>
<dbReference type="CDD" id="cd06464">
    <property type="entry name" value="ACD_sHsps-like"/>
    <property type="match status" value="1"/>
</dbReference>
<dbReference type="RefSeq" id="WP_255925237.1">
    <property type="nucleotide sequence ID" value="NZ_JANFNH010000002.1"/>
</dbReference>
<dbReference type="PROSITE" id="PS01031">
    <property type="entry name" value="SHSP"/>
    <property type="match status" value="1"/>
</dbReference>
<evidence type="ECO:0000259" key="3">
    <source>
        <dbReference type="PROSITE" id="PS01031"/>
    </source>
</evidence>
<keyword evidence="5" id="KW-1185">Reference proteome</keyword>
<comment type="similarity">
    <text evidence="1 2">Belongs to the small heat shock protein (HSP20) family.</text>
</comment>
<proteinExistence type="inferred from homology"/>
<dbReference type="SUPFAM" id="SSF49764">
    <property type="entry name" value="HSP20-like chaperones"/>
    <property type="match status" value="1"/>
</dbReference>
<evidence type="ECO:0000256" key="2">
    <source>
        <dbReference type="RuleBase" id="RU003616"/>
    </source>
</evidence>
<dbReference type="InterPro" id="IPR031107">
    <property type="entry name" value="Small_HSP"/>
</dbReference>
<reference evidence="4 5" key="1">
    <citation type="submission" date="2022-06" db="EMBL/GenBank/DDBJ databases">
        <title>Draft genome sequence of type strain Streptomyces rubrisoli DSM 42083.</title>
        <authorList>
            <person name="Duangmal K."/>
            <person name="Klaysubun C."/>
        </authorList>
    </citation>
    <scope>NUCLEOTIDE SEQUENCE [LARGE SCALE GENOMIC DNA]</scope>
    <source>
        <strain evidence="4 5">DSM 42083</strain>
    </source>
</reference>
<dbReference type="Pfam" id="PF00011">
    <property type="entry name" value="HSP20"/>
    <property type="match status" value="1"/>
</dbReference>
<evidence type="ECO:0000256" key="1">
    <source>
        <dbReference type="PROSITE-ProRule" id="PRU00285"/>
    </source>
</evidence>
<sequence length="142" mass="15901">MNHVLERLHKRPFALQDVFDWFETGLPGLHPPGLHSIRIEERSTDVAYVVSAELPGIDPAKDVEITVDDGTLTLRAERAERTEDVRHSEFRYGAFSRSLRLPPGARADDATAAYKDGVLTITVPVSERETASRKITVRHEGK</sequence>
<dbReference type="Proteomes" id="UP001206206">
    <property type="component" value="Unassembled WGS sequence"/>
</dbReference>
<dbReference type="EMBL" id="JANFNH010000002">
    <property type="protein sequence ID" value="MCQ4041278.1"/>
    <property type="molecule type" value="Genomic_DNA"/>
</dbReference>
<dbReference type="InterPro" id="IPR002068">
    <property type="entry name" value="A-crystallin/Hsp20_dom"/>
</dbReference>
<protein>
    <submittedName>
        <fullName evidence="4">Hsp20/alpha crystallin family protein</fullName>
    </submittedName>
</protein>
<gene>
    <name evidence="4" type="ORF">NON19_04350</name>
</gene>
<name>A0ABT1PAK7_9ACTN</name>
<evidence type="ECO:0000313" key="4">
    <source>
        <dbReference type="EMBL" id="MCQ4041278.1"/>
    </source>
</evidence>
<accession>A0ABT1PAK7</accession>
<dbReference type="Gene3D" id="2.60.40.790">
    <property type="match status" value="1"/>
</dbReference>
<comment type="caution">
    <text evidence="4">The sequence shown here is derived from an EMBL/GenBank/DDBJ whole genome shotgun (WGS) entry which is preliminary data.</text>
</comment>